<dbReference type="EMBL" id="KI912113">
    <property type="protein sequence ID" value="ETS80019.1"/>
    <property type="molecule type" value="Genomic_DNA"/>
</dbReference>
<evidence type="ECO:0000313" key="5">
    <source>
        <dbReference type="Proteomes" id="UP000030651"/>
    </source>
</evidence>
<gene>
    <name evidence="4" type="ORF">PFICI_07548</name>
</gene>
<sequence>MAAQTTPKGMSSRLLTMKFMQRAAASSSPASAPSTPASDDSSKRRKISHNRSNNDELEVQVDRKAIQAAIEEGERKREEALVKHAEELGDARWVLNVPNLSSSGAGAPNPLRVVQVGYAQIDSPDTSDDDADTSRNTPEKVQPIRRYNMGKKKACCFSYHVYCYTFLKLHINLTSLQTATEASDSEDDDGDSDSSNDSDASGTNSSEDEDDSESQTPSTKPRSGDRRGSYADRRSAEKARAKEFADKRRKKEVKLNNARSQPTGGLSSISGGGLSLSSGGRPMQRQSGAFAFNCHNCGEVGHKAADCKKSKKRSR</sequence>
<feature type="region of interest" description="Disordered" evidence="2">
    <location>
        <begin position="1"/>
        <end position="60"/>
    </location>
</feature>
<name>W3X1X6_PESFW</name>
<evidence type="ECO:0000259" key="3">
    <source>
        <dbReference type="PROSITE" id="PS50158"/>
    </source>
</evidence>
<dbReference type="InterPro" id="IPR001878">
    <property type="entry name" value="Znf_CCHC"/>
</dbReference>
<keyword evidence="5" id="KW-1185">Reference proteome</keyword>
<dbReference type="STRING" id="1229662.W3X1X6"/>
<evidence type="ECO:0000313" key="4">
    <source>
        <dbReference type="EMBL" id="ETS80019.1"/>
    </source>
</evidence>
<dbReference type="Pfam" id="PF00098">
    <property type="entry name" value="zf-CCHC"/>
    <property type="match status" value="1"/>
</dbReference>
<dbReference type="SMART" id="SM00343">
    <property type="entry name" value="ZnF_C2HC"/>
    <property type="match status" value="1"/>
</dbReference>
<dbReference type="PROSITE" id="PS50158">
    <property type="entry name" value="ZF_CCHC"/>
    <property type="match status" value="1"/>
</dbReference>
<dbReference type="HOGENOM" id="CLU_059403_1_0_1"/>
<feature type="domain" description="CCHC-type" evidence="3">
    <location>
        <begin position="294"/>
        <end position="309"/>
    </location>
</feature>
<dbReference type="OMA" id="MKFMRRA"/>
<feature type="region of interest" description="Disordered" evidence="2">
    <location>
        <begin position="120"/>
        <end position="143"/>
    </location>
</feature>
<proteinExistence type="predicted"/>
<dbReference type="GeneID" id="19272561"/>
<dbReference type="eggNOG" id="ENOG502SC34">
    <property type="taxonomic scope" value="Eukaryota"/>
</dbReference>
<dbReference type="RefSeq" id="XP_007834320.1">
    <property type="nucleotide sequence ID" value="XM_007836129.1"/>
</dbReference>
<feature type="region of interest" description="Disordered" evidence="2">
    <location>
        <begin position="181"/>
        <end position="286"/>
    </location>
</feature>
<reference evidence="5" key="1">
    <citation type="journal article" date="2015" name="BMC Genomics">
        <title>Genomic and transcriptomic analysis of the endophytic fungus Pestalotiopsis fici reveals its lifestyle and high potential for synthesis of natural products.</title>
        <authorList>
            <person name="Wang X."/>
            <person name="Zhang X."/>
            <person name="Liu L."/>
            <person name="Xiang M."/>
            <person name="Wang W."/>
            <person name="Sun X."/>
            <person name="Che Y."/>
            <person name="Guo L."/>
            <person name="Liu G."/>
            <person name="Guo L."/>
            <person name="Wang C."/>
            <person name="Yin W.B."/>
            <person name="Stadler M."/>
            <person name="Zhang X."/>
            <person name="Liu X."/>
        </authorList>
    </citation>
    <scope>NUCLEOTIDE SEQUENCE [LARGE SCALE GENOMIC DNA]</scope>
    <source>
        <strain evidence="5">W106-1 / CGMCC3.15140</strain>
    </source>
</reference>
<dbReference type="Proteomes" id="UP000030651">
    <property type="component" value="Unassembled WGS sequence"/>
</dbReference>
<dbReference type="InterPro" id="IPR036875">
    <property type="entry name" value="Znf_CCHC_sf"/>
</dbReference>
<dbReference type="GO" id="GO:0008270">
    <property type="term" value="F:zinc ion binding"/>
    <property type="evidence" value="ECO:0007669"/>
    <property type="project" value="UniProtKB-KW"/>
</dbReference>
<feature type="compositionally biased region" description="Low complexity" evidence="2">
    <location>
        <begin position="23"/>
        <end position="39"/>
    </location>
</feature>
<dbReference type="Gene3D" id="4.10.60.10">
    <property type="entry name" value="Zinc finger, CCHC-type"/>
    <property type="match status" value="1"/>
</dbReference>
<dbReference type="AlphaFoldDB" id="W3X1X6"/>
<dbReference type="SUPFAM" id="SSF57756">
    <property type="entry name" value="Retrovirus zinc finger-like domains"/>
    <property type="match status" value="1"/>
</dbReference>
<dbReference type="OrthoDB" id="427960at2759"/>
<dbReference type="InParanoid" id="W3X1X6"/>
<keyword evidence="1" id="KW-0863">Zinc-finger</keyword>
<evidence type="ECO:0000256" key="2">
    <source>
        <dbReference type="SAM" id="MobiDB-lite"/>
    </source>
</evidence>
<dbReference type="GO" id="GO:0003676">
    <property type="term" value="F:nucleic acid binding"/>
    <property type="evidence" value="ECO:0007669"/>
    <property type="project" value="InterPro"/>
</dbReference>
<keyword evidence="1" id="KW-0479">Metal-binding</keyword>
<keyword evidence="1" id="KW-0862">Zinc</keyword>
<feature type="compositionally biased region" description="Low complexity" evidence="2">
    <location>
        <begin position="264"/>
        <end position="280"/>
    </location>
</feature>
<feature type="compositionally biased region" description="Basic and acidic residues" evidence="2">
    <location>
        <begin position="222"/>
        <end position="246"/>
    </location>
</feature>
<dbReference type="KEGG" id="pfy:PFICI_07548"/>
<accession>W3X1X6</accession>
<evidence type="ECO:0000256" key="1">
    <source>
        <dbReference type="PROSITE-ProRule" id="PRU00047"/>
    </source>
</evidence>
<organism evidence="4 5">
    <name type="scientific">Pestalotiopsis fici (strain W106-1 / CGMCC3.15140)</name>
    <dbReference type="NCBI Taxonomy" id="1229662"/>
    <lineage>
        <taxon>Eukaryota</taxon>
        <taxon>Fungi</taxon>
        <taxon>Dikarya</taxon>
        <taxon>Ascomycota</taxon>
        <taxon>Pezizomycotina</taxon>
        <taxon>Sordariomycetes</taxon>
        <taxon>Xylariomycetidae</taxon>
        <taxon>Amphisphaeriales</taxon>
        <taxon>Sporocadaceae</taxon>
        <taxon>Pestalotiopsis</taxon>
    </lineage>
</organism>
<feature type="compositionally biased region" description="Acidic residues" evidence="2">
    <location>
        <begin position="183"/>
        <end position="196"/>
    </location>
</feature>
<protein>
    <recommendedName>
        <fullName evidence="3">CCHC-type domain-containing protein</fullName>
    </recommendedName>
</protein>